<reference evidence="6" key="1">
    <citation type="submission" date="2025-08" db="UniProtKB">
        <authorList>
            <consortium name="RefSeq"/>
        </authorList>
    </citation>
    <scope>IDENTIFICATION</scope>
</reference>
<dbReference type="InterPro" id="IPR033992">
    <property type="entry name" value="NKR-like_CTLD"/>
</dbReference>
<dbReference type="Pfam" id="PF00059">
    <property type="entry name" value="Lectin_C"/>
    <property type="match status" value="1"/>
</dbReference>
<keyword evidence="2" id="KW-0430">Lectin</keyword>
<dbReference type="InterPro" id="IPR050828">
    <property type="entry name" value="C-type_lectin/matrix_domain"/>
</dbReference>
<proteinExistence type="predicted"/>
<protein>
    <submittedName>
        <fullName evidence="6">C-type lectin domain family 2 member B-like</fullName>
    </submittedName>
</protein>
<dbReference type="InterPro" id="IPR016187">
    <property type="entry name" value="CTDL_fold"/>
</dbReference>
<feature type="domain" description="C-type lectin" evidence="4">
    <location>
        <begin position="99"/>
        <end position="200"/>
    </location>
</feature>
<evidence type="ECO:0000313" key="6">
    <source>
        <dbReference type="RefSeq" id="XP_015274917.1"/>
    </source>
</evidence>
<gene>
    <name evidence="6" type="primary">LOC107117336</name>
</gene>
<keyword evidence="5" id="KW-1185">Reference proteome</keyword>
<name>A0ABM1KMI0_GEKJA</name>
<dbReference type="Proteomes" id="UP000694871">
    <property type="component" value="Unplaced"/>
</dbReference>
<keyword evidence="3" id="KW-1133">Transmembrane helix</keyword>
<dbReference type="PANTHER" id="PTHR45710:SF26">
    <property type="entry name" value="RH26557P"/>
    <property type="match status" value="1"/>
</dbReference>
<dbReference type="CDD" id="cd03593">
    <property type="entry name" value="CLECT_NK_receptors_like"/>
    <property type="match status" value="1"/>
</dbReference>
<dbReference type="GeneID" id="107117336"/>
<accession>A0ABM1KMI0</accession>
<organism evidence="5 6">
    <name type="scientific">Gekko japonicus</name>
    <name type="common">Schlegel's Japanese gecko</name>
    <dbReference type="NCBI Taxonomy" id="146911"/>
    <lineage>
        <taxon>Eukaryota</taxon>
        <taxon>Metazoa</taxon>
        <taxon>Chordata</taxon>
        <taxon>Craniata</taxon>
        <taxon>Vertebrata</taxon>
        <taxon>Euteleostomi</taxon>
        <taxon>Lepidosauria</taxon>
        <taxon>Squamata</taxon>
        <taxon>Bifurcata</taxon>
        <taxon>Gekkota</taxon>
        <taxon>Gekkonidae</taxon>
        <taxon>Gekkoninae</taxon>
        <taxon>Gekko</taxon>
    </lineage>
</organism>
<evidence type="ECO:0000256" key="2">
    <source>
        <dbReference type="ARBA" id="ARBA00022734"/>
    </source>
</evidence>
<sequence>MAVALMEHNNHTEGEPDVTITLMNGGTLENGPDKPDEHLDAKGQGACQKFKKKSIIIITVLLLLLLGSVIGNIIQAVQKPQSQAPLNLWNGCPLGWIKKETSCYFVSHGQQDWDSSQTNCSSYGASLLTLDSKQEWALVNSGGHECWIDLQRKKEDEPWKWRNGSDVTQFEVKGTGLCAYVSHDMVSSTNCDNIRHWLCRKPVHAA</sequence>
<evidence type="ECO:0000256" key="1">
    <source>
        <dbReference type="ARBA" id="ARBA00004401"/>
    </source>
</evidence>
<feature type="transmembrane region" description="Helical" evidence="3">
    <location>
        <begin position="55"/>
        <end position="74"/>
    </location>
</feature>
<keyword evidence="3" id="KW-0812">Transmembrane</keyword>
<dbReference type="Gene3D" id="3.10.100.10">
    <property type="entry name" value="Mannose-Binding Protein A, subunit A"/>
    <property type="match status" value="1"/>
</dbReference>
<keyword evidence="3" id="KW-0472">Membrane</keyword>
<dbReference type="RefSeq" id="XP_015274917.1">
    <property type="nucleotide sequence ID" value="XM_015419431.1"/>
</dbReference>
<dbReference type="InterPro" id="IPR001304">
    <property type="entry name" value="C-type_lectin-like"/>
</dbReference>
<dbReference type="PROSITE" id="PS50041">
    <property type="entry name" value="C_TYPE_LECTIN_2"/>
    <property type="match status" value="1"/>
</dbReference>
<dbReference type="PANTHER" id="PTHR45710">
    <property type="entry name" value="C-TYPE LECTIN DOMAIN-CONTAINING PROTEIN 180"/>
    <property type="match status" value="1"/>
</dbReference>
<dbReference type="SUPFAM" id="SSF56436">
    <property type="entry name" value="C-type lectin-like"/>
    <property type="match status" value="1"/>
</dbReference>
<evidence type="ECO:0000259" key="4">
    <source>
        <dbReference type="PROSITE" id="PS50041"/>
    </source>
</evidence>
<dbReference type="InterPro" id="IPR016186">
    <property type="entry name" value="C-type_lectin-like/link_sf"/>
</dbReference>
<comment type="subcellular location">
    <subcellularLocation>
        <location evidence="1">Cell membrane</location>
        <topology evidence="1">Single-pass type II membrane protein</topology>
    </subcellularLocation>
</comment>
<evidence type="ECO:0000313" key="5">
    <source>
        <dbReference type="Proteomes" id="UP000694871"/>
    </source>
</evidence>
<dbReference type="SMART" id="SM00034">
    <property type="entry name" value="CLECT"/>
    <property type="match status" value="1"/>
</dbReference>
<evidence type="ECO:0000256" key="3">
    <source>
        <dbReference type="SAM" id="Phobius"/>
    </source>
</evidence>